<organism evidence="2 3">
    <name type="scientific">Acrobeloides nanus</name>
    <dbReference type="NCBI Taxonomy" id="290746"/>
    <lineage>
        <taxon>Eukaryota</taxon>
        <taxon>Metazoa</taxon>
        <taxon>Ecdysozoa</taxon>
        <taxon>Nematoda</taxon>
        <taxon>Chromadorea</taxon>
        <taxon>Rhabditida</taxon>
        <taxon>Tylenchina</taxon>
        <taxon>Cephalobomorpha</taxon>
        <taxon>Cephaloboidea</taxon>
        <taxon>Cephalobidae</taxon>
        <taxon>Acrobeloides</taxon>
    </lineage>
</organism>
<keyword evidence="2" id="KW-1185">Reference proteome</keyword>
<dbReference type="Proteomes" id="UP000887540">
    <property type="component" value="Unplaced"/>
</dbReference>
<evidence type="ECO:0000256" key="1">
    <source>
        <dbReference type="SAM" id="SignalP"/>
    </source>
</evidence>
<dbReference type="WBParaSite" id="ACRNAN_scaffold6536.g28118.t1">
    <property type="protein sequence ID" value="ACRNAN_scaffold6536.g28118.t1"/>
    <property type="gene ID" value="ACRNAN_scaffold6536.g28118"/>
</dbReference>
<sequence>MKGWSFLIFCLTLNFASEVLGIPSNNYTARRISYQKTGDSYDNGYQQGYGYSKSKSSESSESSESKSCEKQECIAPTDLAKLYVANGVVGDDGYYQREPEAICPCAQGSQQFFKPSMYSTASSSYEDNQLAFELYADTDVCENMCIRDKDGNFWKPTDTTADVILVPSCMGDECNIYVGVSSGTLQKDGGTDTVDSTNPVDISDEYMLPNSKYLKADAVSCSGCNDIKPEITEKCYGPGYYYNFEIEDLEKSKSSSEKCENSIDLPKCTIPTGKAQLFVEYGVVPYDGDQQAPQSLCHCEGGSLQFFESVSGSDTVPRNAYSDDKLAKYIENDYDYELCQRVCVRDIDGNFWEGYDEVELAIVPYCGKCYTYAGVWYGILRNVDTGAQKTTSDTGADVTRDPVGPNSAYLKIVALSCGGCDKIQEIDKCNTN</sequence>
<reference evidence="3" key="1">
    <citation type="submission" date="2022-11" db="UniProtKB">
        <authorList>
            <consortium name="WormBaseParasite"/>
        </authorList>
    </citation>
    <scope>IDENTIFICATION</scope>
</reference>
<feature type="chain" id="PRO_5037194737" evidence="1">
    <location>
        <begin position="22"/>
        <end position="432"/>
    </location>
</feature>
<keyword evidence="1" id="KW-0732">Signal</keyword>
<accession>A0A914E954</accession>
<evidence type="ECO:0000313" key="3">
    <source>
        <dbReference type="WBParaSite" id="ACRNAN_scaffold6536.g28118.t1"/>
    </source>
</evidence>
<proteinExistence type="predicted"/>
<dbReference type="AlphaFoldDB" id="A0A914E954"/>
<feature type="signal peptide" evidence="1">
    <location>
        <begin position="1"/>
        <end position="21"/>
    </location>
</feature>
<protein>
    <submittedName>
        <fullName evidence="3">Uncharacterized protein</fullName>
    </submittedName>
</protein>
<name>A0A914E954_9BILA</name>
<evidence type="ECO:0000313" key="2">
    <source>
        <dbReference type="Proteomes" id="UP000887540"/>
    </source>
</evidence>